<reference evidence="7" key="1">
    <citation type="submission" date="2014-08" db="EMBL/GenBank/DDBJ databases">
        <authorList>
            <person name="Murali S."/>
            <person name="Richards S."/>
            <person name="Bandaranaike D."/>
            <person name="Bellair M."/>
            <person name="Blankenburg K."/>
            <person name="Chao H."/>
            <person name="Dinh H."/>
            <person name="Doddapaneni H."/>
            <person name="Dugan-Rocha S."/>
            <person name="Elkadiri S."/>
            <person name="Gnanaolivu R."/>
            <person name="Hughes D."/>
            <person name="Lee S."/>
            <person name="Li M."/>
            <person name="Ming W."/>
            <person name="Munidasa M."/>
            <person name="Muniz J."/>
            <person name="Nguyen L."/>
            <person name="Osuji N."/>
            <person name="Pu L.-L."/>
            <person name="Puazo M."/>
            <person name="Skinner E."/>
            <person name="Qu C."/>
            <person name="Quiroz J."/>
            <person name="Raj R."/>
            <person name="Weissenberger G."/>
            <person name="Xin Y."/>
            <person name="Zou X."/>
            <person name="Han Y."/>
            <person name="Worley K."/>
            <person name="Muzny D."/>
            <person name="Gibbs R."/>
        </authorList>
    </citation>
    <scope>NUCLEOTIDE SEQUENCE</scope>
    <source>
        <strain evidence="7">HAZT.00-mixed</strain>
        <tissue evidence="7">Whole organism</tissue>
    </source>
</reference>
<evidence type="ECO:0000313" key="7">
    <source>
        <dbReference type="EMBL" id="KAA0199516.1"/>
    </source>
</evidence>
<dbReference type="InterPro" id="IPR014743">
    <property type="entry name" value="Cl-channel_core"/>
</dbReference>
<dbReference type="GO" id="GO:0005886">
    <property type="term" value="C:plasma membrane"/>
    <property type="evidence" value="ECO:0007669"/>
    <property type="project" value="TreeGrafter"/>
</dbReference>
<keyword evidence="2" id="KW-0812">Transmembrane</keyword>
<dbReference type="OrthoDB" id="4564at2759"/>
<keyword evidence="5" id="KW-0472">Membrane</keyword>
<reference evidence="7" key="3">
    <citation type="submission" date="2019-06" db="EMBL/GenBank/DDBJ databases">
        <authorList>
            <person name="Poynton C."/>
            <person name="Hasenbein S."/>
            <person name="Benoit J.B."/>
            <person name="Sepulveda M.S."/>
            <person name="Poelchau M.F."/>
            <person name="Murali S.C."/>
            <person name="Chen S."/>
            <person name="Glastad K.M."/>
            <person name="Werren J.H."/>
            <person name="Vineis J.H."/>
            <person name="Bowen J.L."/>
            <person name="Friedrich M."/>
            <person name="Jones J."/>
            <person name="Robertson H.M."/>
            <person name="Feyereisen R."/>
            <person name="Mechler-Hickson A."/>
            <person name="Mathers N."/>
            <person name="Lee C.E."/>
            <person name="Colbourne J.K."/>
            <person name="Biales A."/>
            <person name="Johnston J.S."/>
            <person name="Wellborn G.A."/>
            <person name="Rosendale A.J."/>
            <person name="Cridge A.G."/>
            <person name="Munoz-Torres M.C."/>
            <person name="Bain P.A."/>
            <person name="Manny A.R."/>
            <person name="Major K.M."/>
            <person name="Lambert F.N."/>
            <person name="Vulpe C.D."/>
            <person name="Tuck P."/>
            <person name="Blalock B.J."/>
            <person name="Lin Y.-Y."/>
            <person name="Smith M.E."/>
            <person name="Ochoa-Acuna H."/>
            <person name="Chen M.-J.M."/>
            <person name="Childers C.P."/>
            <person name="Qu J."/>
            <person name="Dugan S."/>
            <person name="Lee S.L."/>
            <person name="Chao H."/>
            <person name="Dinh H."/>
            <person name="Han Y."/>
            <person name="Doddapaneni H."/>
            <person name="Worley K.C."/>
            <person name="Muzny D.M."/>
            <person name="Gibbs R.A."/>
            <person name="Richards S."/>
        </authorList>
    </citation>
    <scope>NUCLEOTIDE SEQUENCE</scope>
    <source>
        <strain evidence="7">HAZT.00-mixed</strain>
        <tissue evidence="7">Whole organism</tissue>
    </source>
</reference>
<dbReference type="PRINTS" id="PR00762">
    <property type="entry name" value="CLCHANNEL"/>
</dbReference>
<evidence type="ECO:0000256" key="6">
    <source>
        <dbReference type="SAM" id="SignalP"/>
    </source>
</evidence>
<sequence length="113" mass="11851">MPVLLMVFSASFAQLVSPQCIGSGIPEMKTTIRGVVLKECLSLRTLIAKVVGLTASLGTSLPIGKAGPFVHIACMVGTQLWNVFSRFKGICQNKSRKTEMLAAAAAVGVATDV</sequence>
<dbReference type="EMBL" id="JQDR03006875">
    <property type="protein sequence ID" value="KAA0199516.1"/>
    <property type="molecule type" value="Genomic_DNA"/>
</dbReference>
<proteinExistence type="predicted"/>
<dbReference type="Proteomes" id="UP000711488">
    <property type="component" value="Unassembled WGS sequence"/>
</dbReference>
<feature type="chain" id="PRO_5025608549" evidence="6">
    <location>
        <begin position="19"/>
        <end position="113"/>
    </location>
</feature>
<keyword evidence="4" id="KW-1133">Transmembrane helix</keyword>
<feature type="signal peptide" evidence="6">
    <location>
        <begin position="1"/>
        <end position="18"/>
    </location>
</feature>
<comment type="subcellular location">
    <subcellularLocation>
        <location evidence="1">Membrane</location>
        <topology evidence="1">Multi-pass membrane protein</topology>
    </subcellularLocation>
</comment>
<dbReference type="SUPFAM" id="SSF81340">
    <property type="entry name" value="Clc chloride channel"/>
    <property type="match status" value="1"/>
</dbReference>
<dbReference type="AlphaFoldDB" id="A0A6A0H4J8"/>
<evidence type="ECO:0000256" key="4">
    <source>
        <dbReference type="ARBA" id="ARBA00022989"/>
    </source>
</evidence>
<keyword evidence="6" id="KW-0732">Signal</keyword>
<comment type="caution">
    <text evidence="7">The sequence shown here is derived from an EMBL/GenBank/DDBJ whole genome shotgun (WGS) entry which is preliminary data.</text>
</comment>
<name>A0A6A0H4J8_HYAAZ</name>
<gene>
    <name evidence="7" type="ORF">HAZT_HAZT005034</name>
</gene>
<dbReference type="Gene3D" id="1.10.3080.10">
    <property type="entry name" value="Clc chloride channel"/>
    <property type="match status" value="1"/>
</dbReference>
<dbReference type="InterPro" id="IPR050970">
    <property type="entry name" value="Cl_channel_volt-gated"/>
</dbReference>
<keyword evidence="3" id="KW-0677">Repeat</keyword>
<dbReference type="Pfam" id="PF00654">
    <property type="entry name" value="Voltage_CLC"/>
    <property type="match status" value="1"/>
</dbReference>
<reference evidence="7" key="2">
    <citation type="journal article" date="2018" name="Environ. Sci. Technol.">
        <title>The Toxicogenome of Hyalella azteca: A Model for Sediment Ecotoxicology and Evolutionary Toxicology.</title>
        <authorList>
            <person name="Poynton H.C."/>
            <person name="Hasenbein S."/>
            <person name="Benoit J.B."/>
            <person name="Sepulveda M.S."/>
            <person name="Poelchau M.F."/>
            <person name="Hughes D.S.T."/>
            <person name="Murali S.C."/>
            <person name="Chen S."/>
            <person name="Glastad K.M."/>
            <person name="Goodisman M.A.D."/>
            <person name="Werren J.H."/>
            <person name="Vineis J.H."/>
            <person name="Bowen J.L."/>
            <person name="Friedrich M."/>
            <person name="Jones J."/>
            <person name="Robertson H.M."/>
            <person name="Feyereisen R."/>
            <person name="Mechler-Hickson A."/>
            <person name="Mathers N."/>
            <person name="Lee C.E."/>
            <person name="Colbourne J.K."/>
            <person name="Biales A."/>
            <person name="Johnston J.S."/>
            <person name="Wellborn G.A."/>
            <person name="Rosendale A.J."/>
            <person name="Cridge A.G."/>
            <person name="Munoz-Torres M.C."/>
            <person name="Bain P.A."/>
            <person name="Manny A.R."/>
            <person name="Major K.M."/>
            <person name="Lambert F.N."/>
            <person name="Vulpe C.D."/>
            <person name="Tuck P."/>
            <person name="Blalock B.J."/>
            <person name="Lin Y.Y."/>
            <person name="Smith M.E."/>
            <person name="Ochoa-Acuna H."/>
            <person name="Chen M.M."/>
            <person name="Childers C.P."/>
            <person name="Qu J."/>
            <person name="Dugan S."/>
            <person name="Lee S.L."/>
            <person name="Chao H."/>
            <person name="Dinh H."/>
            <person name="Han Y."/>
            <person name="Doddapaneni H."/>
            <person name="Worley K.C."/>
            <person name="Muzny D.M."/>
            <person name="Gibbs R.A."/>
            <person name="Richards S."/>
        </authorList>
    </citation>
    <scope>NUCLEOTIDE SEQUENCE</scope>
    <source>
        <strain evidence="7">HAZT.00-mixed</strain>
        <tissue evidence="7">Whole organism</tissue>
    </source>
</reference>
<evidence type="ECO:0000256" key="1">
    <source>
        <dbReference type="ARBA" id="ARBA00004141"/>
    </source>
</evidence>
<protein>
    <submittedName>
        <fullName evidence="7">Uncharacterized protein</fullName>
    </submittedName>
</protein>
<dbReference type="GO" id="GO:0005247">
    <property type="term" value="F:voltage-gated chloride channel activity"/>
    <property type="evidence" value="ECO:0007669"/>
    <property type="project" value="TreeGrafter"/>
</dbReference>
<evidence type="ECO:0000256" key="3">
    <source>
        <dbReference type="ARBA" id="ARBA00022737"/>
    </source>
</evidence>
<dbReference type="PANTHER" id="PTHR45720">
    <property type="entry name" value="CHLORIDE CHANNEL PROTEIN 2"/>
    <property type="match status" value="1"/>
</dbReference>
<organism evidence="7">
    <name type="scientific">Hyalella azteca</name>
    <name type="common">Amphipod</name>
    <dbReference type="NCBI Taxonomy" id="294128"/>
    <lineage>
        <taxon>Eukaryota</taxon>
        <taxon>Metazoa</taxon>
        <taxon>Ecdysozoa</taxon>
        <taxon>Arthropoda</taxon>
        <taxon>Crustacea</taxon>
        <taxon>Multicrustacea</taxon>
        <taxon>Malacostraca</taxon>
        <taxon>Eumalacostraca</taxon>
        <taxon>Peracarida</taxon>
        <taxon>Amphipoda</taxon>
        <taxon>Senticaudata</taxon>
        <taxon>Talitrida</taxon>
        <taxon>Talitroidea</taxon>
        <taxon>Hyalellidae</taxon>
        <taxon>Hyalella</taxon>
    </lineage>
</organism>
<evidence type="ECO:0000256" key="2">
    <source>
        <dbReference type="ARBA" id="ARBA00022692"/>
    </source>
</evidence>
<dbReference type="PANTHER" id="PTHR45720:SF10">
    <property type="entry name" value="CHLORIDE CHANNEL PROTEIN 2"/>
    <property type="match status" value="1"/>
</dbReference>
<evidence type="ECO:0000256" key="5">
    <source>
        <dbReference type="ARBA" id="ARBA00023136"/>
    </source>
</evidence>
<dbReference type="InterPro" id="IPR001807">
    <property type="entry name" value="ClC"/>
</dbReference>
<accession>A0A6A0H4J8</accession>